<protein>
    <submittedName>
        <fullName evidence="2">ATP-binding protein</fullName>
    </submittedName>
</protein>
<gene>
    <name evidence="2" type="ORF">ACH4F9_42690</name>
</gene>
<evidence type="ECO:0000313" key="2">
    <source>
        <dbReference type="EMBL" id="MFH8551706.1"/>
    </source>
</evidence>
<keyword evidence="2" id="KW-0067">ATP-binding</keyword>
<name>A0ABW7R371_9ACTN</name>
<dbReference type="InterPro" id="IPR027417">
    <property type="entry name" value="P-loop_NTPase"/>
</dbReference>
<reference evidence="2 3" key="1">
    <citation type="submission" date="2024-10" db="EMBL/GenBank/DDBJ databases">
        <title>The Natural Products Discovery Center: Release of the First 8490 Sequenced Strains for Exploring Actinobacteria Biosynthetic Diversity.</title>
        <authorList>
            <person name="Kalkreuter E."/>
            <person name="Kautsar S.A."/>
            <person name="Yang D."/>
            <person name="Bader C.D."/>
            <person name="Teijaro C.N."/>
            <person name="Fluegel L."/>
            <person name="Davis C.M."/>
            <person name="Simpson J.R."/>
            <person name="Lauterbach L."/>
            <person name="Steele A.D."/>
            <person name="Gui C."/>
            <person name="Meng S."/>
            <person name="Li G."/>
            <person name="Viehrig K."/>
            <person name="Ye F."/>
            <person name="Su P."/>
            <person name="Kiefer A.F."/>
            <person name="Nichols A."/>
            <person name="Cepeda A.J."/>
            <person name="Yan W."/>
            <person name="Fan B."/>
            <person name="Jiang Y."/>
            <person name="Adhikari A."/>
            <person name="Zheng C.-J."/>
            <person name="Schuster L."/>
            <person name="Cowan T.M."/>
            <person name="Smanski M.J."/>
            <person name="Chevrette M.G."/>
            <person name="De Carvalho L.P.S."/>
            <person name="Shen B."/>
        </authorList>
    </citation>
    <scope>NUCLEOTIDE SEQUENCE [LARGE SCALE GENOMIC DNA]</scope>
    <source>
        <strain evidence="2 3">NPDC017990</strain>
    </source>
</reference>
<feature type="region of interest" description="Disordered" evidence="1">
    <location>
        <begin position="870"/>
        <end position="911"/>
    </location>
</feature>
<keyword evidence="3" id="KW-1185">Reference proteome</keyword>
<feature type="region of interest" description="Disordered" evidence="1">
    <location>
        <begin position="241"/>
        <end position="270"/>
    </location>
</feature>
<dbReference type="GO" id="GO:0005524">
    <property type="term" value="F:ATP binding"/>
    <property type="evidence" value="ECO:0007669"/>
    <property type="project" value="UniProtKB-KW"/>
</dbReference>
<dbReference type="Pfam" id="PF12846">
    <property type="entry name" value="AAA_10"/>
    <property type="match status" value="1"/>
</dbReference>
<sequence length="911" mass="97686">MRVPLRHIAGHLVWSTHGHVWALYRLHPGPDAEGRSQETVPGTYVPPAVRDELLGKITHLVRSLSGAPRLFGLCAQVDPVEVAWRMTDGLEDEESEDALTPAALPWVDHVEAALDLLQGQEMHQRTWWLAIPLDTEHQGVKAAGALWAEVADTLGLRAAPVTRAEVNSAREQAEQIEAQLAGGASYRPARPAEIVWMIQHAVHRGLAEPLLGEATLSDHYGGQVRGRVLHSPSYADLGQVRLEEGGTPPAPDADDEGLEDAAPVRGRGGMGGGRARWWKVRSASPLRRRWLQVESETGIGYQAHLALAECPPAVSLEAADLFAQLEVLDFPVDFTIDLTLVPAEKARAQVQRKKTELVDQADQYDARPTGMPASLPDAARDLGELDARLSRTSVEVEVQAVTALTVWGPTAQLCDARARALEKLLAGADYRAVRPAGLQADLFTLGLPGTVRAHRLREFTQHQVSEDWALSGAFTHCEVGDPTGMLLGLDLDCGTTRPVLINPADAPKQDASASLGVVGDLGAGKSVLLKLISGSVVDRGGRVICIDRTPVREWAAFAEAAAPGRCQIIDAARAVLSIDPLRLFPGAEGRHYALSYLTLQLGIGPMTTSGEVLHHAIEQAGALPSPSMSGVIDVLRQMAATEGGKRQDAAATLAGLLRLVEQNRLAAMVFDPTLPPVRLDGSDASDFIVITTTGLKLPPKQAFEHAEILHQQPLEALIGRAVLYLIAAIARQAAFTRPERFCAVALDELYWLTSSAEGTALVHEILHDGRKHGAGLIAGAHDARELGPDRGLMAYRALARTTEYERARRGLDFIGLDSGDGELVRMVSSGLSPVGHQERAGEILLTGPRQNTGRVKVVIPAVARIHSRITTTPGRRPPTPVPAVTDLTKDAAAATSPTGPQPAADAREEDR</sequence>
<dbReference type="PIRSF" id="PIRSF015040">
    <property type="entry name" value="ATPase_SAG2001_prd"/>
    <property type="match status" value="1"/>
</dbReference>
<dbReference type="InterPro" id="IPR016628">
    <property type="entry name" value="ATPase_SAG2001_prd"/>
</dbReference>
<dbReference type="Proteomes" id="UP001610818">
    <property type="component" value="Unassembled WGS sequence"/>
</dbReference>
<evidence type="ECO:0000256" key="1">
    <source>
        <dbReference type="SAM" id="MobiDB-lite"/>
    </source>
</evidence>
<dbReference type="SUPFAM" id="SSF52540">
    <property type="entry name" value="P-loop containing nucleoside triphosphate hydrolases"/>
    <property type="match status" value="1"/>
</dbReference>
<organism evidence="2 3">
    <name type="scientific">Streptomyces longisporoflavus</name>
    <dbReference type="NCBI Taxonomy" id="28044"/>
    <lineage>
        <taxon>Bacteria</taxon>
        <taxon>Bacillati</taxon>
        <taxon>Actinomycetota</taxon>
        <taxon>Actinomycetes</taxon>
        <taxon>Kitasatosporales</taxon>
        <taxon>Streptomycetaceae</taxon>
        <taxon>Streptomyces</taxon>
    </lineage>
</organism>
<keyword evidence="2" id="KW-0547">Nucleotide-binding</keyword>
<proteinExistence type="predicted"/>
<comment type="caution">
    <text evidence="2">The sequence shown here is derived from an EMBL/GenBank/DDBJ whole genome shotgun (WGS) entry which is preliminary data.</text>
</comment>
<dbReference type="RefSeq" id="WP_397718757.1">
    <property type="nucleotide sequence ID" value="NZ_JBIRGN010000014.1"/>
</dbReference>
<accession>A0ABW7R371</accession>
<dbReference type="EMBL" id="JBIRGQ010000014">
    <property type="protein sequence ID" value="MFH8551706.1"/>
    <property type="molecule type" value="Genomic_DNA"/>
</dbReference>
<dbReference type="Gene3D" id="3.40.50.300">
    <property type="entry name" value="P-loop containing nucleotide triphosphate hydrolases"/>
    <property type="match status" value="1"/>
</dbReference>
<evidence type="ECO:0000313" key="3">
    <source>
        <dbReference type="Proteomes" id="UP001610818"/>
    </source>
</evidence>